<dbReference type="PROSITE" id="PS00135">
    <property type="entry name" value="TRYPSIN_SER"/>
    <property type="match status" value="1"/>
</dbReference>
<dbReference type="Proteomes" id="UP000492821">
    <property type="component" value="Unassembled WGS sequence"/>
</dbReference>
<sequence length="290" mass="31644">MAVKIGFLPLAVVLLIGLGQDTVDASLGVDECGSSTRSLSRMDFEPNDHRVVGGIQTEPHAWPWTVELSFRGKHHCGGALIKPDIVLTAAHCFARTRRANAYKIYTGGHGVLSGTVHTVNEIQIHPFYHVGYTTSFDAALLRISPPANLSDPNIRLACLPWSPPVTGDMCVVTGWGRLSENGMKPSYLREIHIPIIPTIICNDYHHYNGRVNAFSMFCAGYSSGRIDSCQGDSGGPLVCQTLGADGKYVWQLQGIVSWGIGCAQPGYPGVYSKVFNIRTWINTFLIQHGY</sequence>
<evidence type="ECO:0000256" key="1">
    <source>
        <dbReference type="ARBA" id="ARBA00022670"/>
    </source>
</evidence>
<evidence type="ECO:0000313" key="8">
    <source>
        <dbReference type="Proteomes" id="UP000492821"/>
    </source>
</evidence>
<keyword evidence="1 5" id="KW-0645">Protease</keyword>
<dbReference type="PANTHER" id="PTHR24252">
    <property type="entry name" value="ACROSIN-RELATED"/>
    <property type="match status" value="1"/>
</dbReference>
<dbReference type="InterPro" id="IPR018114">
    <property type="entry name" value="TRYPSIN_HIS"/>
</dbReference>
<dbReference type="CDD" id="cd00190">
    <property type="entry name" value="Tryp_SPc"/>
    <property type="match status" value="1"/>
</dbReference>
<accession>A0A7E4VIJ8</accession>
<evidence type="ECO:0000256" key="2">
    <source>
        <dbReference type="ARBA" id="ARBA00022801"/>
    </source>
</evidence>
<name>A0A7E4VIJ8_PANRE</name>
<evidence type="ECO:0000256" key="6">
    <source>
        <dbReference type="SAM" id="SignalP"/>
    </source>
</evidence>
<keyword evidence="3 5" id="KW-0720">Serine protease</keyword>
<dbReference type="InterPro" id="IPR001254">
    <property type="entry name" value="Trypsin_dom"/>
</dbReference>
<dbReference type="Pfam" id="PF00089">
    <property type="entry name" value="Trypsin"/>
    <property type="match status" value="1"/>
</dbReference>
<evidence type="ECO:0000256" key="3">
    <source>
        <dbReference type="ARBA" id="ARBA00022825"/>
    </source>
</evidence>
<dbReference type="WBParaSite" id="Pan_g21242.t1">
    <property type="protein sequence ID" value="Pan_g21242.t1"/>
    <property type="gene ID" value="Pan_g21242"/>
</dbReference>
<keyword evidence="4" id="KW-1015">Disulfide bond</keyword>
<dbReference type="PROSITE" id="PS50240">
    <property type="entry name" value="TRYPSIN_DOM"/>
    <property type="match status" value="1"/>
</dbReference>
<dbReference type="InterPro" id="IPR043504">
    <property type="entry name" value="Peptidase_S1_PA_chymotrypsin"/>
</dbReference>
<dbReference type="PROSITE" id="PS00134">
    <property type="entry name" value="TRYPSIN_HIS"/>
    <property type="match status" value="1"/>
</dbReference>
<evidence type="ECO:0000256" key="4">
    <source>
        <dbReference type="ARBA" id="ARBA00023157"/>
    </source>
</evidence>
<keyword evidence="8" id="KW-1185">Reference proteome</keyword>
<evidence type="ECO:0000313" key="9">
    <source>
        <dbReference type="WBParaSite" id="Pan_g21242.t1"/>
    </source>
</evidence>
<feature type="signal peptide" evidence="6">
    <location>
        <begin position="1"/>
        <end position="25"/>
    </location>
</feature>
<dbReference type="SMART" id="SM00020">
    <property type="entry name" value="Tryp_SPc"/>
    <property type="match status" value="1"/>
</dbReference>
<dbReference type="InterPro" id="IPR009003">
    <property type="entry name" value="Peptidase_S1_PA"/>
</dbReference>
<reference evidence="9" key="2">
    <citation type="submission" date="2020-10" db="UniProtKB">
        <authorList>
            <consortium name="WormBaseParasite"/>
        </authorList>
    </citation>
    <scope>IDENTIFICATION</scope>
</reference>
<dbReference type="SUPFAM" id="SSF50494">
    <property type="entry name" value="Trypsin-like serine proteases"/>
    <property type="match status" value="1"/>
</dbReference>
<dbReference type="FunFam" id="2.40.10.10:FF:000003">
    <property type="entry name" value="Transmembrane serine protease 3"/>
    <property type="match status" value="1"/>
</dbReference>
<evidence type="ECO:0000256" key="5">
    <source>
        <dbReference type="RuleBase" id="RU363034"/>
    </source>
</evidence>
<evidence type="ECO:0000259" key="7">
    <source>
        <dbReference type="PROSITE" id="PS50240"/>
    </source>
</evidence>
<organism evidence="8 9">
    <name type="scientific">Panagrellus redivivus</name>
    <name type="common">Microworm</name>
    <dbReference type="NCBI Taxonomy" id="6233"/>
    <lineage>
        <taxon>Eukaryota</taxon>
        <taxon>Metazoa</taxon>
        <taxon>Ecdysozoa</taxon>
        <taxon>Nematoda</taxon>
        <taxon>Chromadorea</taxon>
        <taxon>Rhabditida</taxon>
        <taxon>Tylenchina</taxon>
        <taxon>Panagrolaimomorpha</taxon>
        <taxon>Panagrolaimoidea</taxon>
        <taxon>Panagrolaimidae</taxon>
        <taxon>Panagrellus</taxon>
    </lineage>
</organism>
<dbReference type="InterPro" id="IPR001314">
    <property type="entry name" value="Peptidase_S1A"/>
</dbReference>
<dbReference type="InterPro" id="IPR033116">
    <property type="entry name" value="TRYPSIN_SER"/>
</dbReference>
<dbReference type="GO" id="GO:0006508">
    <property type="term" value="P:proteolysis"/>
    <property type="evidence" value="ECO:0007669"/>
    <property type="project" value="UniProtKB-KW"/>
</dbReference>
<dbReference type="PANTHER" id="PTHR24252:SF18">
    <property type="entry name" value="OVOCHYMASE 1"/>
    <property type="match status" value="1"/>
</dbReference>
<reference evidence="8" key="1">
    <citation type="journal article" date="2013" name="Genetics">
        <title>The draft genome and transcriptome of Panagrellus redivivus are shaped by the harsh demands of a free-living lifestyle.</title>
        <authorList>
            <person name="Srinivasan J."/>
            <person name="Dillman A.R."/>
            <person name="Macchietto M.G."/>
            <person name="Heikkinen L."/>
            <person name="Lakso M."/>
            <person name="Fracchia K.M."/>
            <person name="Antoshechkin I."/>
            <person name="Mortazavi A."/>
            <person name="Wong G."/>
            <person name="Sternberg P.W."/>
        </authorList>
    </citation>
    <scope>NUCLEOTIDE SEQUENCE [LARGE SCALE GENOMIC DNA]</scope>
    <source>
        <strain evidence="8">MT8872</strain>
    </source>
</reference>
<proteinExistence type="predicted"/>
<dbReference type="Gene3D" id="2.40.10.10">
    <property type="entry name" value="Trypsin-like serine proteases"/>
    <property type="match status" value="1"/>
</dbReference>
<feature type="domain" description="Peptidase S1" evidence="7">
    <location>
        <begin position="51"/>
        <end position="286"/>
    </location>
</feature>
<dbReference type="AlphaFoldDB" id="A0A7E4VIJ8"/>
<dbReference type="GO" id="GO:0004252">
    <property type="term" value="F:serine-type endopeptidase activity"/>
    <property type="evidence" value="ECO:0007669"/>
    <property type="project" value="InterPro"/>
</dbReference>
<protein>
    <submittedName>
        <fullName evidence="9">Peptidase S1 domain-containing protein</fullName>
    </submittedName>
</protein>
<keyword evidence="6" id="KW-0732">Signal</keyword>
<feature type="chain" id="PRO_5028991362" evidence="6">
    <location>
        <begin position="26"/>
        <end position="290"/>
    </location>
</feature>
<keyword evidence="2 5" id="KW-0378">Hydrolase</keyword>
<dbReference type="PRINTS" id="PR00722">
    <property type="entry name" value="CHYMOTRYPSIN"/>
</dbReference>